<dbReference type="InterPro" id="IPR036390">
    <property type="entry name" value="WH_DNA-bd_sf"/>
</dbReference>
<evidence type="ECO:0000313" key="2">
    <source>
        <dbReference type="EMBL" id="WZO33009.1"/>
    </source>
</evidence>
<dbReference type="PANTHER" id="PTHR33164">
    <property type="entry name" value="TRANSCRIPTIONAL REGULATOR, MARR FAMILY"/>
    <property type="match status" value="1"/>
</dbReference>
<dbReference type="GO" id="GO:0003700">
    <property type="term" value="F:DNA-binding transcription factor activity"/>
    <property type="evidence" value="ECO:0007669"/>
    <property type="project" value="InterPro"/>
</dbReference>
<dbReference type="InterPro" id="IPR039422">
    <property type="entry name" value="MarR/SlyA-like"/>
</dbReference>
<name>A0AAU6S7V0_9MICO</name>
<proteinExistence type="predicted"/>
<dbReference type="PROSITE" id="PS50995">
    <property type="entry name" value="HTH_MARR_2"/>
    <property type="match status" value="1"/>
</dbReference>
<gene>
    <name evidence="2" type="ORF">MRBLWS13_000624</name>
</gene>
<dbReference type="Gene3D" id="1.10.10.10">
    <property type="entry name" value="Winged helix-like DNA-binding domain superfamily/Winged helix DNA-binding domain"/>
    <property type="match status" value="1"/>
</dbReference>
<dbReference type="PANTHER" id="PTHR33164:SF95">
    <property type="entry name" value="TRANSCRIPTIONAL REGULATOR"/>
    <property type="match status" value="1"/>
</dbReference>
<protein>
    <submittedName>
        <fullName evidence="2">MarR family transcriptional regulator</fullName>
    </submittedName>
</protein>
<feature type="domain" description="HTH marR-type" evidence="1">
    <location>
        <begin position="1"/>
        <end position="138"/>
    </location>
</feature>
<dbReference type="PRINTS" id="PR00598">
    <property type="entry name" value="HTHMARR"/>
</dbReference>
<dbReference type="InterPro" id="IPR036388">
    <property type="entry name" value="WH-like_DNA-bd_sf"/>
</dbReference>
<accession>A0AAU6S7V0</accession>
<sequence>MLTRVVDLPTWLLSRANARAQELLQRAFAPFELRPVHYRTLAVLDEHGGVSQVEIGRHLDLDRKDVAVALDNLSAHQLVRREPDPADGRRNIVNVTDAGRELLPRLEEALAAAQRDVVAPLSGEEGERLVALLRKLQPSAR</sequence>
<dbReference type="Pfam" id="PF12802">
    <property type="entry name" value="MarR_2"/>
    <property type="match status" value="1"/>
</dbReference>
<evidence type="ECO:0000259" key="1">
    <source>
        <dbReference type="PROSITE" id="PS50995"/>
    </source>
</evidence>
<dbReference type="SUPFAM" id="SSF46785">
    <property type="entry name" value="Winged helix' DNA-binding domain"/>
    <property type="match status" value="1"/>
</dbReference>
<dbReference type="RefSeq" id="WP_349427601.1">
    <property type="nucleotide sequence ID" value="NZ_CP151632.1"/>
</dbReference>
<dbReference type="InterPro" id="IPR000835">
    <property type="entry name" value="HTH_MarR-typ"/>
</dbReference>
<dbReference type="EMBL" id="CP151632">
    <property type="protein sequence ID" value="WZO33009.1"/>
    <property type="molecule type" value="Genomic_DNA"/>
</dbReference>
<reference evidence="2" key="1">
    <citation type="submission" date="2024-04" db="EMBL/GenBank/DDBJ databases">
        <authorList>
            <person name="Roder T."/>
            <person name="Oberhansli S."/>
            <person name="Kreuzer M."/>
        </authorList>
    </citation>
    <scope>NUCLEOTIDE SEQUENCE</scope>
    <source>
        <strain evidence="2">LWS13-1.2</strain>
    </source>
</reference>
<dbReference type="SMART" id="SM00347">
    <property type="entry name" value="HTH_MARR"/>
    <property type="match status" value="1"/>
</dbReference>
<organism evidence="2">
    <name type="scientific">Microbacterium sp. LWS13-1.2</name>
    <dbReference type="NCBI Taxonomy" id="3135264"/>
    <lineage>
        <taxon>Bacteria</taxon>
        <taxon>Bacillati</taxon>
        <taxon>Actinomycetota</taxon>
        <taxon>Actinomycetes</taxon>
        <taxon>Micrococcales</taxon>
        <taxon>Microbacteriaceae</taxon>
        <taxon>Microbacterium</taxon>
    </lineage>
</organism>
<dbReference type="AlphaFoldDB" id="A0AAU6S7V0"/>
<dbReference type="GO" id="GO:0006950">
    <property type="term" value="P:response to stress"/>
    <property type="evidence" value="ECO:0007669"/>
    <property type="project" value="TreeGrafter"/>
</dbReference>